<gene>
    <name evidence="2" type="ORF">TCHU04912_LOCUS3816</name>
</gene>
<dbReference type="PANTHER" id="PTHR40430">
    <property type="entry name" value="T. BRUCEI SPP.-SPECIFIC PROTEIN"/>
    <property type="match status" value="1"/>
</dbReference>
<organism evidence="2">
    <name type="scientific">Tetraselmis chuii</name>
    <dbReference type="NCBI Taxonomy" id="63592"/>
    <lineage>
        <taxon>Eukaryota</taxon>
        <taxon>Viridiplantae</taxon>
        <taxon>Chlorophyta</taxon>
        <taxon>core chlorophytes</taxon>
        <taxon>Chlorodendrophyceae</taxon>
        <taxon>Chlorodendrales</taxon>
        <taxon>Chlorodendraceae</taxon>
        <taxon>Tetraselmis</taxon>
    </lineage>
</organism>
<sequence length="380" mass="42530">MEADAARSATEQEAERVQAQGSGLSVDVPGSVSAGGQSLRAGPRMENTVRTTELPRYAMPNITSMLPGYGNTEGEMIQRAFHVANYDSISRLPTSLAVNEITKARRAAMEQARTMTMAPDDGKYMPGALTKNGCFSEFEYVPSEYNLYDVLEGKARDESKAKIAAIAGHEFRPTGTIVKGKYEDGFQEGLMYPYLADPYEAGDEMALRLKWISDAQALAGPWSNPGLDKVGDRPTRGTAGEMMAHIRKLIQEDWEDASIMIYPNEEELWVVRIVLDEGVDSVTGLQAYMNTFLRTNPIVQKYQLVKVVEHWNVQPGDGCIYFTLRPPWVSPNKLEAFFTMHPEERSLRTLKEYREVDSEQHTAAMRTLLATERNWRGVVL</sequence>
<dbReference type="EMBL" id="HBGG01007656">
    <property type="protein sequence ID" value="CAD9201583.1"/>
    <property type="molecule type" value="Transcribed_RNA"/>
</dbReference>
<reference evidence="2" key="1">
    <citation type="submission" date="2021-01" db="EMBL/GenBank/DDBJ databases">
        <authorList>
            <person name="Corre E."/>
            <person name="Pelletier E."/>
            <person name="Niang G."/>
            <person name="Scheremetjew M."/>
            <person name="Finn R."/>
            <person name="Kale V."/>
            <person name="Holt S."/>
            <person name="Cochrane G."/>
            <person name="Meng A."/>
            <person name="Brown T."/>
            <person name="Cohen L."/>
        </authorList>
    </citation>
    <scope>NUCLEOTIDE SEQUENCE</scope>
    <source>
        <strain evidence="2">PLY429</strain>
    </source>
</reference>
<evidence type="ECO:0000313" key="2">
    <source>
        <dbReference type="EMBL" id="CAD9201583.1"/>
    </source>
</evidence>
<proteinExistence type="predicted"/>
<accession>A0A7S1X0L1</accession>
<protein>
    <submittedName>
        <fullName evidence="2">Uncharacterized protein</fullName>
    </submittedName>
</protein>
<feature type="region of interest" description="Disordered" evidence="1">
    <location>
        <begin position="1"/>
        <end position="48"/>
    </location>
</feature>
<dbReference type="AlphaFoldDB" id="A0A7S1X0L1"/>
<name>A0A7S1X0L1_9CHLO</name>
<evidence type="ECO:0000256" key="1">
    <source>
        <dbReference type="SAM" id="MobiDB-lite"/>
    </source>
</evidence>
<dbReference type="PANTHER" id="PTHR40430:SF1">
    <property type="entry name" value="T. BRUCEI SPP.-SPECIFIC PROTEIN"/>
    <property type="match status" value="1"/>
</dbReference>